<sequence length="449" mass="49092">MPPSPGSVIGTSHKAASAASLYSSQSAASLKAPSYTRRTTSSSSRGRAEHVYSLLNSKGTPWCSLRFHSAAHTAHNVPVFWEGDTIDGTLELDESKDNIVQIDIIAAGRVVTSIDDYDTNVFMKITQTVACRKDKPAGSQSWPFSLVFPRQVTVTDKAGSQTSFLPPTFLERNTRVSVQYDLFAHVRRGRFRSDSRVGTVIAYVPSIQPGPPSRLRQLAYRRGSRIKGPSLDPQGWVVLKPTPITGTIFNDRPIRAVCTLALATPLCYTKGTAIPCVLFVESPDAQALDILSSPKAVDVRLQRCVTYSSIPPSQRTHAVRKEWNTSFDFPSSATFWPGPPCENPHQRQLDGEIQLSPHLKPSCAIMHFSITYNVVMFPFDAVGLGSSDKSLLLTEQVDIGTLFAEGPKVKVYSTPKYADSSSKFAQFNPDHPIVSDSSVIGPSGLRYLT</sequence>
<reference evidence="1 2" key="1">
    <citation type="journal article" date="2016" name="Mol. Biol. Evol.">
        <title>Comparative Genomics of Early-Diverging Mushroom-Forming Fungi Provides Insights into the Origins of Lignocellulose Decay Capabilities.</title>
        <authorList>
            <person name="Nagy L.G."/>
            <person name="Riley R."/>
            <person name="Tritt A."/>
            <person name="Adam C."/>
            <person name="Daum C."/>
            <person name="Floudas D."/>
            <person name="Sun H."/>
            <person name="Yadav J.S."/>
            <person name="Pangilinan J."/>
            <person name="Larsson K.H."/>
            <person name="Matsuura K."/>
            <person name="Barry K."/>
            <person name="Labutti K."/>
            <person name="Kuo R."/>
            <person name="Ohm R.A."/>
            <person name="Bhattacharya S.S."/>
            <person name="Shirouzu T."/>
            <person name="Yoshinaga Y."/>
            <person name="Martin F.M."/>
            <person name="Grigoriev I.V."/>
            <person name="Hibbett D.S."/>
        </authorList>
    </citation>
    <scope>NUCLEOTIDE SEQUENCE [LARGE SCALE GENOMIC DNA]</scope>
    <source>
        <strain evidence="1 2">CBS 109695</strain>
    </source>
</reference>
<proteinExistence type="predicted"/>
<dbReference type="InterPro" id="IPR014752">
    <property type="entry name" value="Arrestin-like_C"/>
</dbReference>
<dbReference type="OrthoDB" id="3261578at2759"/>
<accession>A0A166UK29</accession>
<gene>
    <name evidence="1" type="ORF">FIBSPDRAFT_813420</name>
</gene>
<name>A0A166UK29_9AGAM</name>
<protein>
    <recommendedName>
        <fullName evidence="3">Arrestin-like N-terminal domain-containing protein</fullName>
    </recommendedName>
</protein>
<evidence type="ECO:0008006" key="3">
    <source>
        <dbReference type="Google" id="ProtNLM"/>
    </source>
</evidence>
<dbReference type="AlphaFoldDB" id="A0A166UK29"/>
<organism evidence="1 2">
    <name type="scientific">Athelia psychrophila</name>
    <dbReference type="NCBI Taxonomy" id="1759441"/>
    <lineage>
        <taxon>Eukaryota</taxon>
        <taxon>Fungi</taxon>
        <taxon>Dikarya</taxon>
        <taxon>Basidiomycota</taxon>
        <taxon>Agaricomycotina</taxon>
        <taxon>Agaricomycetes</taxon>
        <taxon>Agaricomycetidae</taxon>
        <taxon>Atheliales</taxon>
        <taxon>Atheliaceae</taxon>
        <taxon>Athelia</taxon>
    </lineage>
</organism>
<evidence type="ECO:0000313" key="2">
    <source>
        <dbReference type="Proteomes" id="UP000076532"/>
    </source>
</evidence>
<dbReference type="Gene3D" id="2.60.40.640">
    <property type="match status" value="1"/>
</dbReference>
<keyword evidence="2" id="KW-1185">Reference proteome</keyword>
<dbReference type="Proteomes" id="UP000076532">
    <property type="component" value="Unassembled WGS sequence"/>
</dbReference>
<evidence type="ECO:0000313" key="1">
    <source>
        <dbReference type="EMBL" id="KZP31767.1"/>
    </source>
</evidence>
<dbReference type="EMBL" id="KV417488">
    <property type="protein sequence ID" value="KZP31767.1"/>
    <property type="molecule type" value="Genomic_DNA"/>
</dbReference>